<gene>
    <name evidence="1" type="ORF">DA73_0221695</name>
</gene>
<protein>
    <recommendedName>
        <fullName evidence="2">2-nitropropane dioxygenase</fullName>
    </recommendedName>
</protein>
<accession>A0A0C1R7C3</accession>
<dbReference type="EMBL" id="JHEG02000048">
    <property type="protein sequence ID" value="KIE11548.1"/>
    <property type="molecule type" value="Genomic_DNA"/>
</dbReference>
<proteinExistence type="predicted"/>
<reference evidence="1" key="1">
    <citation type="journal article" date="2015" name="Genome Announc.">
        <title>Draft Genome Sequence of Tolypothrix boutellei Strain VB521301.</title>
        <authorList>
            <person name="Chandrababunaidu M.M."/>
            <person name="Singh D."/>
            <person name="Sen D."/>
            <person name="Bhan S."/>
            <person name="Das S."/>
            <person name="Gupta A."/>
            <person name="Adhikary S.P."/>
            <person name="Tripathy S."/>
        </authorList>
    </citation>
    <scope>NUCLEOTIDE SEQUENCE</scope>
    <source>
        <strain evidence="1">VB521301</strain>
    </source>
</reference>
<organism evidence="1">
    <name type="scientific">Tolypothrix bouteillei VB521301</name>
    <dbReference type="NCBI Taxonomy" id="1479485"/>
    <lineage>
        <taxon>Bacteria</taxon>
        <taxon>Bacillati</taxon>
        <taxon>Cyanobacteriota</taxon>
        <taxon>Cyanophyceae</taxon>
        <taxon>Nostocales</taxon>
        <taxon>Tolypothrichaceae</taxon>
        <taxon>Tolypothrix</taxon>
    </lineage>
</organism>
<evidence type="ECO:0008006" key="2">
    <source>
        <dbReference type="Google" id="ProtNLM"/>
    </source>
</evidence>
<dbReference type="AlphaFoldDB" id="A0A0C1R7C3"/>
<sequence length="99" mass="10617">MADTVRVECPCCGATLEVHVATGSVISHEEVAKKPAIEDLAAAAAKLKDQAAKRDDLFQQSMASHKAKSAAADDLFDQLLKKAKEKPDAKPPKRAFDLD</sequence>
<name>A0A0C1R7C3_9CYAN</name>
<evidence type="ECO:0000313" key="1">
    <source>
        <dbReference type="EMBL" id="KIE11548.1"/>
    </source>
</evidence>
<comment type="caution">
    <text evidence="1">The sequence shown here is derived from an EMBL/GenBank/DDBJ whole genome shotgun (WGS) entry which is preliminary data.</text>
</comment>